<protein>
    <submittedName>
        <fullName evidence="1">Uncharacterized protein</fullName>
    </submittedName>
</protein>
<sequence length="82" mass="8731">MSQAVSEDAPGVGRREWPVDCIDSYATGNTCVVEVSGDVVEVIGPEAEFCFALDVEQVPGFQAALASALAGARDCRTRRARR</sequence>
<evidence type="ECO:0000313" key="1">
    <source>
        <dbReference type="EMBL" id="ATE57812.1"/>
    </source>
</evidence>
<organism evidence="1 2">
    <name type="scientific">Actinosynnema pretiosum</name>
    <dbReference type="NCBI Taxonomy" id="42197"/>
    <lineage>
        <taxon>Bacteria</taxon>
        <taxon>Bacillati</taxon>
        <taxon>Actinomycetota</taxon>
        <taxon>Actinomycetes</taxon>
        <taxon>Pseudonocardiales</taxon>
        <taxon>Pseudonocardiaceae</taxon>
        <taxon>Actinosynnema</taxon>
    </lineage>
</organism>
<keyword evidence="2" id="KW-1185">Reference proteome</keyword>
<dbReference type="Proteomes" id="UP000218505">
    <property type="component" value="Chromosome"/>
</dbReference>
<reference evidence="1" key="1">
    <citation type="submission" date="2017-09" db="EMBL/GenBank/DDBJ databases">
        <title>Complete Genome Sequence of ansamitocin-producing Bacterium Actinosynnema pretiosum X47.</title>
        <authorList>
            <person name="Cao G."/>
            <person name="Zong G."/>
            <person name="Zhong C."/>
            <person name="Fu J."/>
        </authorList>
    </citation>
    <scope>NUCLEOTIDE SEQUENCE [LARGE SCALE GENOMIC DNA]</scope>
    <source>
        <strain evidence="1">X47</strain>
    </source>
</reference>
<dbReference type="KEGG" id="apre:CNX65_34600"/>
<name>A0A290ZFR2_9PSEU</name>
<accession>A0A290ZFR2</accession>
<dbReference type="RefSeq" id="WP_096497457.1">
    <property type="nucleotide sequence ID" value="NZ_CP023445.1"/>
</dbReference>
<evidence type="ECO:0000313" key="2">
    <source>
        <dbReference type="Proteomes" id="UP000218505"/>
    </source>
</evidence>
<dbReference type="AlphaFoldDB" id="A0A290ZFR2"/>
<proteinExistence type="predicted"/>
<gene>
    <name evidence="1" type="ORF">CNX65_34600</name>
</gene>
<dbReference type="EMBL" id="CP023445">
    <property type="protein sequence ID" value="ATE57812.1"/>
    <property type="molecule type" value="Genomic_DNA"/>
</dbReference>